<name>A0A2M6W6J0_9BACT</name>
<comment type="caution">
    <text evidence="1">The sequence shown here is derived from an EMBL/GenBank/DDBJ whole genome shotgun (WGS) entry which is preliminary data.</text>
</comment>
<gene>
    <name evidence="1" type="ORF">COU29_01320</name>
</gene>
<evidence type="ECO:0000313" key="1">
    <source>
        <dbReference type="EMBL" id="PIT88411.1"/>
    </source>
</evidence>
<organism evidence="1 2">
    <name type="scientific">Candidatus Magasanikbacteria bacterium CG10_big_fil_rev_8_21_14_0_10_36_32</name>
    <dbReference type="NCBI Taxonomy" id="1974646"/>
    <lineage>
        <taxon>Bacteria</taxon>
        <taxon>Candidatus Magasanikiibacteriota</taxon>
    </lineage>
</organism>
<accession>A0A2M6W6J0</accession>
<reference evidence="2" key="1">
    <citation type="submission" date="2017-09" db="EMBL/GenBank/DDBJ databases">
        <title>Depth-based differentiation of microbial function through sediment-hosted aquifers and enrichment of novel symbionts in the deep terrestrial subsurface.</title>
        <authorList>
            <person name="Probst A.J."/>
            <person name="Ladd B."/>
            <person name="Jarett J.K."/>
            <person name="Geller-Mcgrath D.E."/>
            <person name="Sieber C.M.K."/>
            <person name="Emerson J.B."/>
            <person name="Anantharaman K."/>
            <person name="Thomas B.C."/>
            <person name="Malmstrom R."/>
            <person name="Stieglmeier M."/>
            <person name="Klingl A."/>
            <person name="Woyke T."/>
            <person name="Ryan C.M."/>
            <person name="Banfield J.F."/>
        </authorList>
    </citation>
    <scope>NUCLEOTIDE SEQUENCE [LARGE SCALE GENOMIC DNA]</scope>
</reference>
<evidence type="ECO:0000313" key="2">
    <source>
        <dbReference type="Proteomes" id="UP000231426"/>
    </source>
</evidence>
<sequence>MTRSPEQNQIPSEIRETRELKVEFDWNKHLKVEWKETEPLISELKSLNIEGPKGSVDILKLVNAGKVFLNYTGEEGGNLFVSSGDVEINKFDSIIDLGLLMHEFGHLDQFINENFDQDILKLALDIKIEKNDDNTKERVEVFKRVIKMFPEVVTLIKSGKINETNSKEVINLSEKIMERDATARALKYFRKISDQTGIDFFKKFKTKNLEKFDWEEELKEEDNCSKSIQEGMINPENFIETSVIEELHKALKTYHAKTLTDTYDPAKTGKRIKPKL</sequence>
<dbReference type="Proteomes" id="UP000231426">
    <property type="component" value="Unassembled WGS sequence"/>
</dbReference>
<dbReference type="EMBL" id="PFBV01000003">
    <property type="protein sequence ID" value="PIT88411.1"/>
    <property type="molecule type" value="Genomic_DNA"/>
</dbReference>
<protein>
    <submittedName>
        <fullName evidence="1">Uncharacterized protein</fullName>
    </submittedName>
</protein>
<dbReference type="AlphaFoldDB" id="A0A2M6W6J0"/>
<proteinExistence type="predicted"/>